<dbReference type="GO" id="GO:0005737">
    <property type="term" value="C:cytoplasm"/>
    <property type="evidence" value="ECO:0007669"/>
    <property type="project" value="UniProtKB-SubCell"/>
</dbReference>
<evidence type="ECO:0000313" key="11">
    <source>
        <dbReference type="EMBL" id="SFF81466.1"/>
    </source>
</evidence>
<keyword evidence="12" id="KW-1185">Reference proteome</keyword>
<dbReference type="InterPro" id="IPR033644">
    <property type="entry name" value="Ferrochelatase_C"/>
</dbReference>
<keyword evidence="2 9" id="KW-0963">Cytoplasm</keyword>
<protein>
    <recommendedName>
        <fullName evidence="9">Ferrochelatase</fullName>
        <ecNumber evidence="9">4.98.1.1</ecNumber>
    </recommendedName>
    <alternativeName>
        <fullName evidence="9">Heme synthase</fullName>
    </alternativeName>
    <alternativeName>
        <fullName evidence="9">Protoheme ferro-lyase</fullName>
    </alternativeName>
</protein>
<dbReference type="Gene3D" id="3.40.50.1400">
    <property type="match status" value="2"/>
</dbReference>
<evidence type="ECO:0000256" key="4">
    <source>
        <dbReference type="ARBA" id="ARBA00023004"/>
    </source>
</evidence>
<reference evidence="12" key="1">
    <citation type="submission" date="2016-10" db="EMBL/GenBank/DDBJ databases">
        <authorList>
            <person name="Varghese N."/>
            <person name="Submissions S."/>
        </authorList>
    </citation>
    <scope>NUCLEOTIDE SEQUENCE [LARGE SCALE GENOMIC DNA]</scope>
    <source>
        <strain evidence="12">CGMCC 1.10971</strain>
    </source>
</reference>
<dbReference type="GO" id="GO:0046872">
    <property type="term" value="F:metal ion binding"/>
    <property type="evidence" value="ECO:0007669"/>
    <property type="project" value="UniProtKB-KW"/>
</dbReference>
<dbReference type="InterPro" id="IPR033659">
    <property type="entry name" value="Ferrochelatase_N"/>
</dbReference>
<dbReference type="InterPro" id="IPR001015">
    <property type="entry name" value="Ferrochelatase"/>
</dbReference>
<dbReference type="GO" id="GO:0004325">
    <property type="term" value="F:ferrochelatase activity"/>
    <property type="evidence" value="ECO:0007669"/>
    <property type="project" value="UniProtKB-UniRule"/>
</dbReference>
<dbReference type="Proteomes" id="UP000198623">
    <property type="component" value="Unassembled WGS sequence"/>
</dbReference>
<evidence type="ECO:0000256" key="5">
    <source>
        <dbReference type="ARBA" id="ARBA00023133"/>
    </source>
</evidence>
<evidence type="ECO:0000256" key="2">
    <source>
        <dbReference type="ARBA" id="ARBA00022490"/>
    </source>
</evidence>
<comment type="subcellular location">
    <subcellularLocation>
        <location evidence="9">Cytoplasm</location>
    </subcellularLocation>
</comment>
<dbReference type="AlphaFoldDB" id="A0A1I2LWI1"/>
<sequence>MSFQGQTEYEHKGPKPKKGILLVNLGTPDAPEPTALRRYLKEFLSDHRVVEIPRLLWLMILHLFILPFRSKSSAKLYASVWTDEGSPLLAITKRQGAALQQQLDADYAEGQLPVVIGMRYGNPSIKSALKSLAEQNVRDITVLPLYPQYCAATTGSTFDAIARELQSYRWVPSIRFINGYHQTPEYINAIGQSITNYIKQSGMPERLIFSYHGTPQRYLEQGDPYYCFCMQTTRLVVEALGLDNEHVISSFQSRFGKAKWLQPYTDVTLKSLAEQGVKRVAIICPGFSSDCLETIEEIEVENRDYFIDAGGETYDYIPCLNDSQTHIDMMHKLIKQNMV</sequence>
<dbReference type="PANTHER" id="PTHR11108">
    <property type="entry name" value="FERROCHELATASE"/>
    <property type="match status" value="1"/>
</dbReference>
<dbReference type="RefSeq" id="WP_090723212.1">
    <property type="nucleotide sequence ID" value="NZ_FOOU01000001.1"/>
</dbReference>
<evidence type="ECO:0000256" key="7">
    <source>
        <dbReference type="ARBA" id="ARBA00023244"/>
    </source>
</evidence>
<dbReference type="OrthoDB" id="9809741at2"/>
<dbReference type="EMBL" id="FOOU01000001">
    <property type="protein sequence ID" value="SFF81466.1"/>
    <property type="molecule type" value="Genomic_DNA"/>
</dbReference>
<keyword evidence="4 9" id="KW-0408">Iron</keyword>
<dbReference type="EC" id="4.98.1.1" evidence="9"/>
<keyword evidence="6 9" id="KW-0456">Lyase</keyword>
<evidence type="ECO:0000313" key="12">
    <source>
        <dbReference type="Proteomes" id="UP000198623"/>
    </source>
</evidence>
<dbReference type="Pfam" id="PF00762">
    <property type="entry name" value="Ferrochelatase"/>
    <property type="match status" value="1"/>
</dbReference>
<evidence type="ECO:0000256" key="8">
    <source>
        <dbReference type="ARBA" id="ARBA00024536"/>
    </source>
</evidence>
<comment type="function">
    <text evidence="9">Catalyzes the ferrous insertion into protoporphyrin IX.</text>
</comment>
<accession>A0A1I2LWI1</accession>
<dbReference type="FunFam" id="3.40.50.1400:FF:000002">
    <property type="entry name" value="Ferrochelatase"/>
    <property type="match status" value="1"/>
</dbReference>
<keyword evidence="5 9" id="KW-0350">Heme biosynthesis</keyword>
<feature type="binding site" evidence="9">
    <location>
        <position position="293"/>
    </location>
    <ligand>
        <name>Fe(2+)</name>
        <dbReference type="ChEBI" id="CHEBI:29033"/>
    </ligand>
</feature>
<organism evidence="11 12">
    <name type="scientific">Neptunomonas qingdaonensis</name>
    <dbReference type="NCBI Taxonomy" id="1045558"/>
    <lineage>
        <taxon>Bacteria</taxon>
        <taxon>Pseudomonadati</taxon>
        <taxon>Pseudomonadota</taxon>
        <taxon>Gammaproteobacteria</taxon>
        <taxon>Oceanospirillales</taxon>
        <taxon>Oceanospirillaceae</taxon>
        <taxon>Neptunomonas</taxon>
    </lineage>
</organism>
<dbReference type="HAMAP" id="MF_00323">
    <property type="entry name" value="Ferrochelatase"/>
    <property type="match status" value="1"/>
</dbReference>
<keyword evidence="7 9" id="KW-0627">Porphyrin biosynthesis</keyword>
<dbReference type="UniPathway" id="UPA00252">
    <property type="reaction ID" value="UER00325"/>
</dbReference>
<evidence type="ECO:0000256" key="1">
    <source>
        <dbReference type="ARBA" id="ARBA00007718"/>
    </source>
</evidence>
<feature type="binding site" evidence="9">
    <location>
        <position position="212"/>
    </location>
    <ligand>
        <name>Fe(2+)</name>
        <dbReference type="ChEBI" id="CHEBI:29033"/>
    </ligand>
</feature>
<dbReference type="STRING" id="1045558.SAMN05216175_101188"/>
<dbReference type="SUPFAM" id="SSF53800">
    <property type="entry name" value="Chelatase"/>
    <property type="match status" value="1"/>
</dbReference>
<evidence type="ECO:0000256" key="10">
    <source>
        <dbReference type="RuleBase" id="RU004185"/>
    </source>
</evidence>
<evidence type="ECO:0000256" key="9">
    <source>
        <dbReference type="HAMAP-Rule" id="MF_00323"/>
    </source>
</evidence>
<dbReference type="CDD" id="cd03411">
    <property type="entry name" value="Ferrochelatase_N"/>
    <property type="match status" value="1"/>
</dbReference>
<evidence type="ECO:0000256" key="6">
    <source>
        <dbReference type="ARBA" id="ARBA00023239"/>
    </source>
</evidence>
<comment type="catalytic activity">
    <reaction evidence="9">
        <text>heme b + 2 H(+) = protoporphyrin IX + Fe(2+)</text>
        <dbReference type="Rhea" id="RHEA:22584"/>
        <dbReference type="ChEBI" id="CHEBI:15378"/>
        <dbReference type="ChEBI" id="CHEBI:29033"/>
        <dbReference type="ChEBI" id="CHEBI:57306"/>
        <dbReference type="ChEBI" id="CHEBI:60344"/>
        <dbReference type="EC" id="4.98.1.1"/>
    </reaction>
</comment>
<dbReference type="CDD" id="cd00419">
    <property type="entry name" value="Ferrochelatase_C"/>
    <property type="match status" value="1"/>
</dbReference>
<comment type="pathway">
    <text evidence="9">Porphyrin-containing compound metabolism; protoheme biosynthesis; protoheme from protoporphyrin-IX: step 1/1.</text>
</comment>
<comment type="similarity">
    <text evidence="1 9 10">Belongs to the ferrochelatase family.</text>
</comment>
<proteinExistence type="inferred from homology"/>
<dbReference type="GO" id="GO:0006783">
    <property type="term" value="P:heme biosynthetic process"/>
    <property type="evidence" value="ECO:0007669"/>
    <property type="project" value="UniProtKB-UniRule"/>
</dbReference>
<name>A0A1I2LWI1_9GAMM</name>
<keyword evidence="3 9" id="KW-0479">Metal-binding</keyword>
<gene>
    <name evidence="9" type="primary">hemH</name>
    <name evidence="11" type="ORF">SAMN05216175_101188</name>
</gene>
<evidence type="ECO:0000256" key="3">
    <source>
        <dbReference type="ARBA" id="ARBA00022723"/>
    </source>
</evidence>
<comment type="catalytic activity">
    <reaction evidence="8">
        <text>Fe-coproporphyrin III + 2 H(+) = coproporphyrin III + Fe(2+)</text>
        <dbReference type="Rhea" id="RHEA:49572"/>
        <dbReference type="ChEBI" id="CHEBI:15378"/>
        <dbReference type="ChEBI" id="CHEBI:29033"/>
        <dbReference type="ChEBI" id="CHEBI:68438"/>
        <dbReference type="ChEBI" id="CHEBI:131725"/>
        <dbReference type="EC" id="4.99.1.9"/>
    </reaction>
    <physiologicalReaction direction="right-to-left" evidence="8">
        <dbReference type="Rhea" id="RHEA:49574"/>
    </physiologicalReaction>
</comment>
<dbReference type="NCBIfam" id="TIGR00109">
    <property type="entry name" value="hemH"/>
    <property type="match status" value="1"/>
</dbReference>
<dbReference type="PANTHER" id="PTHR11108:SF1">
    <property type="entry name" value="FERROCHELATASE, MITOCHONDRIAL"/>
    <property type="match status" value="1"/>
</dbReference>